<name>A0A1N6E5C9_9BACT</name>
<keyword evidence="2" id="KW-1185">Reference proteome</keyword>
<accession>A0A1N6E5C9</accession>
<evidence type="ECO:0000313" key="1">
    <source>
        <dbReference type="EMBL" id="SIN78265.1"/>
    </source>
</evidence>
<protein>
    <submittedName>
        <fullName evidence="1">Uncharacterized protein</fullName>
    </submittedName>
</protein>
<organism evidence="1 2">
    <name type="scientific">Halodesulfovibrio marinisediminis DSM 17456</name>
    <dbReference type="NCBI Taxonomy" id="1121457"/>
    <lineage>
        <taxon>Bacteria</taxon>
        <taxon>Pseudomonadati</taxon>
        <taxon>Thermodesulfobacteriota</taxon>
        <taxon>Desulfovibrionia</taxon>
        <taxon>Desulfovibrionales</taxon>
        <taxon>Desulfovibrionaceae</taxon>
        <taxon>Halodesulfovibrio</taxon>
    </lineage>
</organism>
<proteinExistence type="predicted"/>
<reference evidence="2" key="1">
    <citation type="submission" date="2016-11" db="EMBL/GenBank/DDBJ databases">
        <authorList>
            <person name="Varghese N."/>
            <person name="Submissions S."/>
        </authorList>
    </citation>
    <scope>NUCLEOTIDE SEQUENCE [LARGE SCALE GENOMIC DNA]</scope>
    <source>
        <strain evidence="2">DSM 17456</strain>
    </source>
</reference>
<evidence type="ECO:0000313" key="2">
    <source>
        <dbReference type="Proteomes" id="UP000184694"/>
    </source>
</evidence>
<dbReference type="Proteomes" id="UP000184694">
    <property type="component" value="Unassembled WGS sequence"/>
</dbReference>
<dbReference type="AlphaFoldDB" id="A0A1N6E5C9"/>
<sequence length="52" mass="6034">MQKRFCTCGFALLVDYVKHSGHWTYTLLDTTKNSPHIVCPHCHKPLHIDALR</sequence>
<gene>
    <name evidence="1" type="ORF">SAMN02745161_0724</name>
</gene>
<dbReference type="EMBL" id="FSRG01000003">
    <property type="protein sequence ID" value="SIN78265.1"/>
    <property type="molecule type" value="Genomic_DNA"/>
</dbReference>